<feature type="domain" description="FecR protein" evidence="2">
    <location>
        <begin position="112"/>
        <end position="204"/>
    </location>
</feature>
<evidence type="ECO:0000256" key="1">
    <source>
        <dbReference type="SAM" id="Phobius"/>
    </source>
</evidence>
<feature type="transmembrane region" description="Helical" evidence="1">
    <location>
        <begin position="76"/>
        <end position="94"/>
    </location>
</feature>
<keyword evidence="5" id="KW-1185">Reference proteome</keyword>
<feature type="domain" description="Protein FecR C-terminal" evidence="3">
    <location>
        <begin position="244"/>
        <end position="310"/>
    </location>
</feature>
<keyword evidence="1" id="KW-0812">Transmembrane</keyword>
<dbReference type="PIRSF" id="PIRSF018266">
    <property type="entry name" value="FecR"/>
    <property type="match status" value="1"/>
</dbReference>
<dbReference type="Pfam" id="PF04773">
    <property type="entry name" value="FecR"/>
    <property type="match status" value="1"/>
</dbReference>
<name>A0AAP2DB16_9BACT</name>
<evidence type="ECO:0000313" key="4">
    <source>
        <dbReference type="EMBL" id="MBT1686022.1"/>
    </source>
</evidence>
<dbReference type="EMBL" id="JAHESC010000005">
    <property type="protein sequence ID" value="MBT1686022.1"/>
    <property type="molecule type" value="Genomic_DNA"/>
</dbReference>
<dbReference type="PANTHER" id="PTHR30273:SF2">
    <property type="entry name" value="PROTEIN FECR"/>
    <property type="match status" value="1"/>
</dbReference>
<dbReference type="InterPro" id="IPR032508">
    <property type="entry name" value="FecR_C"/>
</dbReference>
<sequence length="318" mass="35518">MNIDEQHFKRLLDAYLTGRATPEEQKLLDDFFETYPQLRRTSTQADAATREAIWRQLASNLPARPPQGKGRTLAPVWYSVAATIALFAVSYFLFVRYTGDTPAPQTVPLRQAATDRGQKLKIELLDGTQVTLNANSTLKFPEQFEGNVREVYLTGEAYFQVAHDAAHPFIVHTPVANTLVLGTSFNVRLTPDNRAEITLVEGKVDVGGVILKPNQQAIARQGGEPVEVRDVDVTAFVDWKDNILRFDDVRLGDAVTVLQNWYGVDITLEDPALAHCTISATYRKETLKNVLASISYMLKLTYRQDGNKIVLQGHGCKQ</sequence>
<dbReference type="InterPro" id="IPR012373">
    <property type="entry name" value="Ferrdict_sens_TM"/>
</dbReference>
<proteinExistence type="predicted"/>
<dbReference type="AlphaFoldDB" id="A0AAP2DB16"/>
<gene>
    <name evidence="4" type="ORF">KK078_05615</name>
</gene>
<dbReference type="PANTHER" id="PTHR30273">
    <property type="entry name" value="PERIPLASMIC SIGNAL SENSOR AND SIGMA FACTOR ACTIVATOR FECR-RELATED"/>
    <property type="match status" value="1"/>
</dbReference>
<dbReference type="GO" id="GO:0016989">
    <property type="term" value="F:sigma factor antagonist activity"/>
    <property type="evidence" value="ECO:0007669"/>
    <property type="project" value="TreeGrafter"/>
</dbReference>
<accession>A0AAP2DB16</accession>
<dbReference type="InterPro" id="IPR006860">
    <property type="entry name" value="FecR"/>
</dbReference>
<protein>
    <submittedName>
        <fullName evidence="4">FecR domain-containing protein</fullName>
    </submittedName>
</protein>
<organism evidence="4 5">
    <name type="scientific">Dawidia soli</name>
    <dbReference type="NCBI Taxonomy" id="2782352"/>
    <lineage>
        <taxon>Bacteria</taxon>
        <taxon>Pseudomonadati</taxon>
        <taxon>Bacteroidota</taxon>
        <taxon>Cytophagia</taxon>
        <taxon>Cytophagales</taxon>
        <taxon>Chryseotaleaceae</taxon>
        <taxon>Dawidia</taxon>
    </lineage>
</organism>
<evidence type="ECO:0000313" key="5">
    <source>
        <dbReference type="Proteomes" id="UP001319180"/>
    </source>
</evidence>
<dbReference type="RefSeq" id="WP_254089270.1">
    <property type="nucleotide sequence ID" value="NZ_JAHESC010000005.1"/>
</dbReference>
<comment type="caution">
    <text evidence="4">The sequence shown here is derived from an EMBL/GenBank/DDBJ whole genome shotgun (WGS) entry which is preliminary data.</text>
</comment>
<keyword evidence="1" id="KW-0472">Membrane</keyword>
<keyword evidence="1" id="KW-1133">Transmembrane helix</keyword>
<evidence type="ECO:0000259" key="3">
    <source>
        <dbReference type="Pfam" id="PF16344"/>
    </source>
</evidence>
<dbReference type="Proteomes" id="UP001319180">
    <property type="component" value="Unassembled WGS sequence"/>
</dbReference>
<dbReference type="Gene3D" id="2.60.120.1440">
    <property type="match status" value="1"/>
</dbReference>
<reference evidence="4 5" key="1">
    <citation type="submission" date="2021-05" db="EMBL/GenBank/DDBJ databases">
        <title>A Polyphasic approach of four new species of the genus Ohtaekwangia: Ohtaekwangia histidinii sp. nov., Ohtaekwangia cretensis sp. nov., Ohtaekwangia indiensis sp. nov., Ohtaekwangia reichenbachii sp. nov. from diverse environment.</title>
        <authorList>
            <person name="Octaviana S."/>
        </authorList>
    </citation>
    <scope>NUCLEOTIDE SEQUENCE [LARGE SCALE GENOMIC DNA]</scope>
    <source>
        <strain evidence="4 5">PWU37</strain>
    </source>
</reference>
<dbReference type="Gene3D" id="3.55.50.30">
    <property type="match status" value="1"/>
</dbReference>
<evidence type="ECO:0000259" key="2">
    <source>
        <dbReference type="Pfam" id="PF04773"/>
    </source>
</evidence>
<dbReference type="Pfam" id="PF16344">
    <property type="entry name" value="FecR_C"/>
    <property type="match status" value="1"/>
</dbReference>